<dbReference type="EnsemblPlants" id="AUR62015463-RA">
    <property type="protein sequence ID" value="AUR62015463-RA:cds"/>
    <property type="gene ID" value="AUR62015463"/>
</dbReference>
<protein>
    <submittedName>
        <fullName evidence="9">Uncharacterized protein</fullName>
    </submittedName>
</protein>
<dbReference type="InterPro" id="IPR011009">
    <property type="entry name" value="Kinase-like_dom_sf"/>
</dbReference>
<feature type="transmembrane region" description="Helical" evidence="6">
    <location>
        <begin position="224"/>
        <end position="247"/>
    </location>
</feature>
<evidence type="ECO:0000256" key="6">
    <source>
        <dbReference type="SAM" id="Phobius"/>
    </source>
</evidence>
<dbReference type="SUPFAM" id="SSF57667">
    <property type="entry name" value="beta-beta-alpha zinc fingers"/>
    <property type="match status" value="1"/>
</dbReference>
<feature type="transmembrane region" description="Helical" evidence="6">
    <location>
        <begin position="374"/>
        <end position="397"/>
    </location>
</feature>
<dbReference type="GO" id="GO:0004672">
    <property type="term" value="F:protein kinase activity"/>
    <property type="evidence" value="ECO:0007669"/>
    <property type="project" value="InterPro"/>
</dbReference>
<dbReference type="SMART" id="SM00220">
    <property type="entry name" value="S_TKc"/>
    <property type="match status" value="1"/>
</dbReference>
<dbReference type="Pfam" id="PF00069">
    <property type="entry name" value="Pkinase"/>
    <property type="match status" value="1"/>
</dbReference>
<feature type="domain" description="Protein kinase" evidence="7">
    <location>
        <begin position="425"/>
        <end position="755"/>
    </location>
</feature>
<reference evidence="9" key="1">
    <citation type="journal article" date="2017" name="Nature">
        <title>The genome of Chenopodium quinoa.</title>
        <authorList>
            <person name="Jarvis D.E."/>
            <person name="Ho Y.S."/>
            <person name="Lightfoot D.J."/>
            <person name="Schmoeckel S.M."/>
            <person name="Li B."/>
            <person name="Borm T.J.A."/>
            <person name="Ohyanagi H."/>
            <person name="Mineta K."/>
            <person name="Michell C.T."/>
            <person name="Saber N."/>
            <person name="Kharbatia N.M."/>
            <person name="Rupper R.R."/>
            <person name="Sharp A.R."/>
            <person name="Dally N."/>
            <person name="Boughton B.A."/>
            <person name="Woo Y.H."/>
            <person name="Gao G."/>
            <person name="Schijlen E.G.W.M."/>
            <person name="Guo X."/>
            <person name="Momin A.A."/>
            <person name="Negrao S."/>
            <person name="Al-Babili S."/>
            <person name="Gehring C."/>
            <person name="Roessner U."/>
            <person name="Jung C."/>
            <person name="Murphy K."/>
            <person name="Arold S.T."/>
            <person name="Gojobori T."/>
            <person name="van der Linden C.G."/>
            <person name="van Loo E.N."/>
            <person name="Jellen E.N."/>
            <person name="Maughan P.J."/>
            <person name="Tester M."/>
        </authorList>
    </citation>
    <scope>NUCLEOTIDE SEQUENCE [LARGE SCALE GENOMIC DNA]</scope>
    <source>
        <strain evidence="9">cv. PI 614886</strain>
    </source>
</reference>
<feature type="domain" description="BED-type" evidence="8">
    <location>
        <begin position="655"/>
        <end position="714"/>
    </location>
</feature>
<keyword evidence="6" id="KW-0812">Transmembrane</keyword>
<feature type="transmembrane region" description="Helical" evidence="6">
    <location>
        <begin position="283"/>
        <end position="301"/>
    </location>
</feature>
<dbReference type="Gramene" id="AUR62015463-RA">
    <property type="protein sequence ID" value="AUR62015463-RA:cds"/>
    <property type="gene ID" value="AUR62015463"/>
</dbReference>
<keyword evidence="3" id="KW-0862">Zinc</keyword>
<dbReference type="Pfam" id="PF14372">
    <property type="entry name" value="hAT-like_RNase-H"/>
    <property type="match status" value="1"/>
</dbReference>
<dbReference type="GO" id="GO:0003677">
    <property type="term" value="F:DNA binding"/>
    <property type="evidence" value="ECO:0007669"/>
    <property type="project" value="InterPro"/>
</dbReference>
<feature type="transmembrane region" description="Helical" evidence="6">
    <location>
        <begin position="197"/>
        <end position="218"/>
    </location>
</feature>
<dbReference type="InterPro" id="IPR012337">
    <property type="entry name" value="RNaseH-like_sf"/>
</dbReference>
<dbReference type="InterPro" id="IPR034628">
    <property type="entry name" value="MEX1/MEX1-like"/>
</dbReference>
<organism evidence="9 10">
    <name type="scientific">Chenopodium quinoa</name>
    <name type="common">Quinoa</name>
    <dbReference type="NCBI Taxonomy" id="63459"/>
    <lineage>
        <taxon>Eukaryota</taxon>
        <taxon>Viridiplantae</taxon>
        <taxon>Streptophyta</taxon>
        <taxon>Embryophyta</taxon>
        <taxon>Tracheophyta</taxon>
        <taxon>Spermatophyta</taxon>
        <taxon>Magnoliopsida</taxon>
        <taxon>eudicotyledons</taxon>
        <taxon>Gunneridae</taxon>
        <taxon>Pentapetalae</taxon>
        <taxon>Caryophyllales</taxon>
        <taxon>Chenopodiaceae</taxon>
        <taxon>Chenopodioideae</taxon>
        <taxon>Atripliceae</taxon>
        <taxon>Chenopodium</taxon>
    </lineage>
</organism>
<evidence type="ECO:0000313" key="9">
    <source>
        <dbReference type="EnsemblPlants" id="AUR62015463-RA:cds"/>
    </source>
</evidence>
<feature type="compositionally biased region" description="Polar residues" evidence="5">
    <location>
        <begin position="618"/>
        <end position="631"/>
    </location>
</feature>
<sequence length="1213" mass="135613">MTDCCKANVAFVTTVLVDKMVAAVAASAVIQSSPRFLRSSPSSVSHYSSSRSPHFSSIPSTLPFNSHDCSSSLFLISKNRSCSSSNPFKVHPRALFKPVAALGSDLPHPIQPGEEGAKIGKNDETMEQWDGLTAKFAAAANIPFLILQLPQILLNARNLMAGNNSALLAVNWLGSLTGLLANLSLLSYFAKKKETEAMIVQCLGVVTTYVMISQLAMAEAMPSLYFILTSVVVGTGVVSNFLNYFGILPSVIWGLWEDFLTVGGLSVLPQVMWSTFVPYIPNSILPGAISFVIAMVAAVMVRAGKLSEKAVKFYGAISGWTATLLFMWMPIPQLWTNFLNPDNIKGLSALTMLLAMAGNGLMIPRALFTRDFMWFLGSSWASFLYGWGNLVCMYLFNSISREFFFATTAAFLLWIGLTFWKDSQAYGHSSPLSGNGGTVYKVAHKQNGTVYALKLVSSDPNPTHLRQLSREKEILRRMISSDSPYIVRCHRVFEKLDGDLAILMEYMDGGTLDHTLKNQGTFSEPLLANVATQILNGLKYLHSHKIVHRDIKPSNLLVNSNWEVKISDFGVGRIMGRTLDPCNSYVGTCAYMSPERFDPDTYGGNYNGYAGENLSEMSNNASVPTSASNTPIAIDDDESPLETNSDPSLLPITSRHTSAVWSDFKRKRVGDVIKAECNHCSKLLAGGSKAGTTHLKDHIKICPKRVCQDLRQTRMFGTKKNLNDKNDTMTLAPYEFHQEDGRRDLAEMIILHEYPISMVEHIGFRKYSKTLQPGFKVPSRNTTRKDIMKRYELEKENVATLLRKAKGKIALTTDMWTADNQRKGYMAVTSHFIDNTWKLQSRIIRFLYVPAPHTAEVLADALKESIQSWNLDLRLSSITVDNCSTNDAMMEILKGVFPYGSLLLRGDFFHMRCCAHILNLIVQDGLSAVVSNGVQRIRDSVVFWTASDKRVQRFEQVAKQITPECSRKLALDCKTRWNSTYEMLSIATSYKEVFVVLSARNNLYKNPPTPEDWEKVEKICEHLEVFSKTTLSFSGTNYPTANLYFPKICALRIAISGWLLSPHDYVRKMADIMLQKYNKYWASVNGLMGVATILDPRYKMALIRFYFAKIFDEHDFEIEVSRISDLLRRLVDEYGSKMGKTQGSSNQQDFDLGSSSKSNEETFMQEFAEFLQQDKDSNCGEFKDDEYAKLVGELEEGFETCDIDSGTSGLCTE</sequence>
<keyword evidence="6" id="KW-1133">Transmembrane helix</keyword>
<keyword evidence="2 4" id="KW-0863">Zinc-finger</keyword>
<keyword evidence="10" id="KW-1185">Reference proteome</keyword>
<evidence type="ECO:0000256" key="3">
    <source>
        <dbReference type="ARBA" id="ARBA00022833"/>
    </source>
</evidence>
<evidence type="ECO:0000256" key="4">
    <source>
        <dbReference type="PROSITE-ProRule" id="PRU00027"/>
    </source>
</evidence>
<dbReference type="PANTHER" id="PTHR34809:SF1">
    <property type="entry name" value="MALTOSE EXCESS PROTEIN 1, CHLOROPLASTIC-RELATED"/>
    <property type="match status" value="1"/>
</dbReference>
<dbReference type="Gene3D" id="3.30.200.20">
    <property type="entry name" value="Phosphorylase Kinase, domain 1"/>
    <property type="match status" value="1"/>
</dbReference>
<dbReference type="GO" id="GO:0009941">
    <property type="term" value="C:chloroplast envelope"/>
    <property type="evidence" value="ECO:0007669"/>
    <property type="project" value="TreeGrafter"/>
</dbReference>
<evidence type="ECO:0000256" key="2">
    <source>
        <dbReference type="ARBA" id="ARBA00022771"/>
    </source>
</evidence>
<reference evidence="9" key="2">
    <citation type="submission" date="2021-03" db="UniProtKB">
        <authorList>
            <consortium name="EnsemblPlants"/>
        </authorList>
    </citation>
    <scope>IDENTIFICATION</scope>
</reference>
<proteinExistence type="predicted"/>
<dbReference type="SUPFAM" id="SSF56112">
    <property type="entry name" value="Protein kinase-like (PK-like)"/>
    <property type="match status" value="1"/>
</dbReference>
<dbReference type="GO" id="GO:0005363">
    <property type="term" value="F:maltose transmembrane transporter activity"/>
    <property type="evidence" value="ECO:0007669"/>
    <property type="project" value="TreeGrafter"/>
</dbReference>
<evidence type="ECO:0000259" key="7">
    <source>
        <dbReference type="PROSITE" id="PS50011"/>
    </source>
</evidence>
<dbReference type="PROSITE" id="PS50011">
    <property type="entry name" value="PROTEIN_KINASE_DOM"/>
    <property type="match status" value="1"/>
</dbReference>
<evidence type="ECO:0000256" key="5">
    <source>
        <dbReference type="SAM" id="MobiDB-lite"/>
    </source>
</evidence>
<name>A0A803LMF2_CHEQI</name>
<dbReference type="InterPro" id="IPR003656">
    <property type="entry name" value="Znf_BED"/>
</dbReference>
<evidence type="ECO:0000259" key="8">
    <source>
        <dbReference type="PROSITE" id="PS50808"/>
    </source>
</evidence>
<dbReference type="InterPro" id="IPR000719">
    <property type="entry name" value="Prot_kinase_dom"/>
</dbReference>
<dbReference type="SUPFAM" id="SSF140996">
    <property type="entry name" value="Hermes dimerisation domain"/>
    <property type="match status" value="1"/>
</dbReference>
<accession>A0A803LMF2</accession>
<dbReference type="GO" id="GO:0005524">
    <property type="term" value="F:ATP binding"/>
    <property type="evidence" value="ECO:0007669"/>
    <property type="project" value="InterPro"/>
</dbReference>
<dbReference type="SMART" id="SM00614">
    <property type="entry name" value="ZnF_BED"/>
    <property type="match status" value="1"/>
</dbReference>
<dbReference type="PROSITE" id="PS00108">
    <property type="entry name" value="PROTEIN_KINASE_ST"/>
    <property type="match status" value="1"/>
</dbReference>
<evidence type="ECO:0000256" key="1">
    <source>
        <dbReference type="ARBA" id="ARBA00022723"/>
    </source>
</evidence>
<dbReference type="PANTHER" id="PTHR34809">
    <property type="entry name" value="MALTOSE EXCESS PROTEIN 1, CHLOROPLASTIC-RELATED"/>
    <property type="match status" value="1"/>
</dbReference>
<dbReference type="SUPFAM" id="SSF53098">
    <property type="entry name" value="Ribonuclease H-like"/>
    <property type="match status" value="1"/>
</dbReference>
<keyword evidence="6" id="KW-0472">Membrane</keyword>
<dbReference type="InterPro" id="IPR008271">
    <property type="entry name" value="Ser/Thr_kinase_AS"/>
</dbReference>
<feature type="transmembrane region" description="Helical" evidence="6">
    <location>
        <begin position="313"/>
        <end position="331"/>
    </location>
</feature>
<dbReference type="InterPro" id="IPR036236">
    <property type="entry name" value="Znf_C2H2_sf"/>
</dbReference>
<dbReference type="Proteomes" id="UP000596660">
    <property type="component" value="Unplaced"/>
</dbReference>
<evidence type="ECO:0000313" key="10">
    <source>
        <dbReference type="Proteomes" id="UP000596660"/>
    </source>
</evidence>
<dbReference type="PROSITE" id="PS50808">
    <property type="entry name" value="ZF_BED"/>
    <property type="match status" value="1"/>
</dbReference>
<feature type="transmembrane region" description="Helical" evidence="6">
    <location>
        <begin position="166"/>
        <end position="190"/>
    </location>
</feature>
<feature type="transmembrane region" description="Helical" evidence="6">
    <location>
        <begin position="343"/>
        <end position="362"/>
    </location>
</feature>
<feature type="transmembrane region" description="Helical" evidence="6">
    <location>
        <begin position="259"/>
        <end position="277"/>
    </location>
</feature>
<dbReference type="Gene3D" id="1.10.510.10">
    <property type="entry name" value="Transferase(Phosphotransferase) domain 1"/>
    <property type="match status" value="1"/>
</dbReference>
<feature type="region of interest" description="Disordered" evidence="5">
    <location>
        <begin position="618"/>
        <end position="649"/>
    </location>
</feature>
<dbReference type="AlphaFoldDB" id="A0A803LMF2"/>
<keyword evidence="1" id="KW-0479">Metal-binding</keyword>
<feature type="transmembrane region" description="Helical" evidence="6">
    <location>
        <begin position="136"/>
        <end position="154"/>
    </location>
</feature>
<dbReference type="GO" id="GO:0008270">
    <property type="term" value="F:zinc ion binding"/>
    <property type="evidence" value="ECO:0007669"/>
    <property type="project" value="UniProtKB-KW"/>
</dbReference>
<dbReference type="InterPro" id="IPR025525">
    <property type="entry name" value="hAT-like_transposase_RNase-H"/>
</dbReference>